<dbReference type="Gene3D" id="2.40.50.140">
    <property type="entry name" value="Nucleic acid-binding proteins"/>
    <property type="match status" value="1"/>
</dbReference>
<dbReference type="OrthoDB" id="3268233at2"/>
<name>A0A511YU86_9CELL</name>
<protein>
    <recommendedName>
        <fullName evidence="1">OB domain-containing protein</fullName>
    </recommendedName>
</protein>
<dbReference type="Proteomes" id="UP000321484">
    <property type="component" value="Unassembled WGS sequence"/>
</dbReference>
<accession>A0A511YU86</accession>
<reference evidence="2 3" key="1">
    <citation type="submission" date="2019-07" db="EMBL/GenBank/DDBJ databases">
        <title>Whole genome shotgun sequence of Actinotalea fermentans NBRC 105374.</title>
        <authorList>
            <person name="Hosoyama A."/>
            <person name="Uohara A."/>
            <person name="Ohji S."/>
            <person name="Ichikawa N."/>
        </authorList>
    </citation>
    <scope>NUCLEOTIDE SEQUENCE [LARGE SCALE GENOMIC DNA]</scope>
    <source>
        <strain evidence="2 3">NBRC 105374</strain>
    </source>
</reference>
<dbReference type="Pfam" id="PF01336">
    <property type="entry name" value="tRNA_anti-codon"/>
    <property type="match status" value="1"/>
</dbReference>
<evidence type="ECO:0000313" key="3">
    <source>
        <dbReference type="Proteomes" id="UP000321484"/>
    </source>
</evidence>
<dbReference type="RefSeq" id="WP_052113567.1">
    <property type="nucleotide sequence ID" value="NZ_BJYK01000001.1"/>
</dbReference>
<dbReference type="AlphaFoldDB" id="A0A511YU86"/>
<dbReference type="InterPro" id="IPR012340">
    <property type="entry name" value="NA-bd_OB-fold"/>
</dbReference>
<keyword evidence="3" id="KW-1185">Reference proteome</keyword>
<organism evidence="2 3">
    <name type="scientific">Actinotalea fermentans</name>
    <dbReference type="NCBI Taxonomy" id="43671"/>
    <lineage>
        <taxon>Bacteria</taxon>
        <taxon>Bacillati</taxon>
        <taxon>Actinomycetota</taxon>
        <taxon>Actinomycetes</taxon>
        <taxon>Micrococcales</taxon>
        <taxon>Cellulomonadaceae</taxon>
        <taxon>Actinotalea</taxon>
    </lineage>
</organism>
<sequence length="132" mass="14668">MGHGPSTTGGRVKTGLRAMLASRAELEASEERAHAELQGCSSVARLRSRTRSEVFGVLRSVTMRPRQRVPALEAELYDGTGSIQVVWLGQRRIAGVEPGRRVRLSGFVCQRDGRLTMYNPRYELAPRHEVHA</sequence>
<dbReference type="InterPro" id="IPR004365">
    <property type="entry name" value="NA-bd_OB_tRNA"/>
</dbReference>
<dbReference type="CDD" id="cd04488">
    <property type="entry name" value="RecG_wedge_OBF"/>
    <property type="match status" value="1"/>
</dbReference>
<dbReference type="SUPFAM" id="SSF50249">
    <property type="entry name" value="Nucleic acid-binding proteins"/>
    <property type="match status" value="1"/>
</dbReference>
<proteinExistence type="predicted"/>
<evidence type="ECO:0000259" key="1">
    <source>
        <dbReference type="Pfam" id="PF01336"/>
    </source>
</evidence>
<evidence type="ECO:0000313" key="2">
    <source>
        <dbReference type="EMBL" id="GEN78736.1"/>
    </source>
</evidence>
<comment type="caution">
    <text evidence="2">The sequence shown here is derived from an EMBL/GenBank/DDBJ whole genome shotgun (WGS) entry which is preliminary data.</text>
</comment>
<feature type="domain" description="OB" evidence="1">
    <location>
        <begin position="54"/>
        <end position="124"/>
    </location>
</feature>
<dbReference type="GO" id="GO:0003676">
    <property type="term" value="F:nucleic acid binding"/>
    <property type="evidence" value="ECO:0007669"/>
    <property type="project" value="InterPro"/>
</dbReference>
<gene>
    <name evidence="2" type="ORF">AFE02nite_04700</name>
</gene>
<dbReference type="EMBL" id="BJYK01000001">
    <property type="protein sequence ID" value="GEN78736.1"/>
    <property type="molecule type" value="Genomic_DNA"/>
</dbReference>